<dbReference type="Proteomes" id="UP001496674">
    <property type="component" value="Chromosome"/>
</dbReference>
<accession>A0ABN6Z3Y3</accession>
<gene>
    <name evidence="1" type="ORF">BSYN_11040</name>
</gene>
<reference evidence="1 2" key="1">
    <citation type="submission" date="2023-04" db="EMBL/GenBank/DDBJ databases">
        <title>Draft genome sequence of acteroides sedimenti strain YN3PY1.</title>
        <authorList>
            <person name="Yoshida N."/>
        </authorList>
    </citation>
    <scope>NUCLEOTIDE SEQUENCE [LARGE SCALE GENOMIC DNA]</scope>
    <source>
        <strain evidence="1 2">YN3PY1</strain>
    </source>
</reference>
<sequence>MTGIYFIRSEVYKSFDGIIAVGYNVTGSVVALCISCYRQEQYKHESGKQFYDLIFGIVTI</sequence>
<dbReference type="EMBL" id="AP028055">
    <property type="protein sequence ID" value="BEG98839.1"/>
    <property type="molecule type" value="Genomic_DNA"/>
</dbReference>
<keyword evidence="2" id="KW-1185">Reference proteome</keyword>
<proteinExistence type="predicted"/>
<organism evidence="1 2">
    <name type="scientific">Bacteroides sedimenti</name>
    <dbReference type="NCBI Taxonomy" id="2136147"/>
    <lineage>
        <taxon>Bacteria</taxon>
        <taxon>Pseudomonadati</taxon>
        <taxon>Bacteroidota</taxon>
        <taxon>Bacteroidia</taxon>
        <taxon>Bacteroidales</taxon>
        <taxon>Bacteroidaceae</taxon>
        <taxon>Bacteroides</taxon>
    </lineage>
</organism>
<evidence type="ECO:0000313" key="1">
    <source>
        <dbReference type="EMBL" id="BEG98839.1"/>
    </source>
</evidence>
<evidence type="ECO:0000313" key="2">
    <source>
        <dbReference type="Proteomes" id="UP001496674"/>
    </source>
</evidence>
<name>A0ABN6Z3Y3_9BACE</name>
<protein>
    <submittedName>
        <fullName evidence="1">Uncharacterized protein</fullName>
    </submittedName>
</protein>